<proteinExistence type="predicted"/>
<gene>
    <name evidence="2" type="ORF">NDU88_000929</name>
</gene>
<feature type="compositionally biased region" description="Polar residues" evidence="1">
    <location>
        <begin position="88"/>
        <end position="100"/>
    </location>
</feature>
<accession>A0AAV7URE8</accession>
<dbReference type="EMBL" id="JANPWB010000004">
    <property type="protein sequence ID" value="KAJ1191613.1"/>
    <property type="molecule type" value="Genomic_DNA"/>
</dbReference>
<evidence type="ECO:0000256" key="1">
    <source>
        <dbReference type="SAM" id="MobiDB-lite"/>
    </source>
</evidence>
<keyword evidence="3" id="KW-1185">Reference proteome</keyword>
<feature type="region of interest" description="Disordered" evidence="1">
    <location>
        <begin position="73"/>
        <end position="100"/>
    </location>
</feature>
<evidence type="ECO:0000313" key="2">
    <source>
        <dbReference type="EMBL" id="KAJ1191613.1"/>
    </source>
</evidence>
<reference evidence="2" key="1">
    <citation type="journal article" date="2022" name="bioRxiv">
        <title>Sequencing and chromosome-scale assembly of the giantPleurodeles waltlgenome.</title>
        <authorList>
            <person name="Brown T."/>
            <person name="Elewa A."/>
            <person name="Iarovenko S."/>
            <person name="Subramanian E."/>
            <person name="Araus A.J."/>
            <person name="Petzold A."/>
            <person name="Susuki M."/>
            <person name="Suzuki K.-i.T."/>
            <person name="Hayashi T."/>
            <person name="Toyoda A."/>
            <person name="Oliveira C."/>
            <person name="Osipova E."/>
            <person name="Leigh N.D."/>
            <person name="Simon A."/>
            <person name="Yun M.H."/>
        </authorList>
    </citation>
    <scope>NUCLEOTIDE SEQUENCE</scope>
    <source>
        <strain evidence="2">20211129_DDA</strain>
        <tissue evidence="2">Liver</tissue>
    </source>
</reference>
<organism evidence="2 3">
    <name type="scientific">Pleurodeles waltl</name>
    <name type="common">Iberian ribbed newt</name>
    <dbReference type="NCBI Taxonomy" id="8319"/>
    <lineage>
        <taxon>Eukaryota</taxon>
        <taxon>Metazoa</taxon>
        <taxon>Chordata</taxon>
        <taxon>Craniata</taxon>
        <taxon>Vertebrata</taxon>
        <taxon>Euteleostomi</taxon>
        <taxon>Amphibia</taxon>
        <taxon>Batrachia</taxon>
        <taxon>Caudata</taxon>
        <taxon>Salamandroidea</taxon>
        <taxon>Salamandridae</taxon>
        <taxon>Pleurodelinae</taxon>
        <taxon>Pleurodeles</taxon>
    </lineage>
</organism>
<sequence>MPSLSRSNTRSFYYTDRKEGRDCACRVRGLVALLPRRLRRPPTQRLETEELLSGPRNWWVRRPWRVQHLKLDQKSRGADQARDPSQGGCRTSLIQSAITC</sequence>
<protein>
    <submittedName>
        <fullName evidence="2">Uncharacterized protein</fullName>
    </submittedName>
</protein>
<comment type="caution">
    <text evidence="2">The sequence shown here is derived from an EMBL/GenBank/DDBJ whole genome shotgun (WGS) entry which is preliminary data.</text>
</comment>
<dbReference type="Proteomes" id="UP001066276">
    <property type="component" value="Chromosome 2_2"/>
</dbReference>
<feature type="compositionally biased region" description="Basic and acidic residues" evidence="1">
    <location>
        <begin position="73"/>
        <end position="82"/>
    </location>
</feature>
<name>A0AAV7URE8_PLEWA</name>
<dbReference type="AlphaFoldDB" id="A0AAV7URE8"/>
<evidence type="ECO:0000313" key="3">
    <source>
        <dbReference type="Proteomes" id="UP001066276"/>
    </source>
</evidence>